<keyword evidence="3" id="KW-1185">Reference proteome</keyword>
<dbReference type="RefSeq" id="XP_002836369.1">
    <property type="nucleotide sequence ID" value="XM_002836323.1"/>
</dbReference>
<evidence type="ECO:0000256" key="1">
    <source>
        <dbReference type="SAM" id="MobiDB-lite"/>
    </source>
</evidence>
<feature type="compositionally biased region" description="Low complexity" evidence="1">
    <location>
        <begin position="77"/>
        <end position="86"/>
    </location>
</feature>
<dbReference type="EMBL" id="FN430031">
    <property type="protein sequence ID" value="CAZ80560.1"/>
    <property type="molecule type" value="Genomic_DNA"/>
</dbReference>
<feature type="region of interest" description="Disordered" evidence="1">
    <location>
        <begin position="1"/>
        <end position="100"/>
    </location>
</feature>
<dbReference type="PIRSF" id="PIRSF002590">
    <property type="entry name" value="HSP9/HSP12_fun"/>
    <property type="match status" value="1"/>
</dbReference>
<protein>
    <submittedName>
        <fullName evidence="2">(Perigord truffle) hypothetical protein</fullName>
    </submittedName>
</protein>
<feature type="compositionally biased region" description="Polar residues" evidence="1">
    <location>
        <begin position="42"/>
        <end position="62"/>
    </location>
</feature>
<dbReference type="Gene3D" id="6.10.250.2440">
    <property type="match status" value="2"/>
</dbReference>
<proteinExistence type="predicted"/>
<gene>
    <name evidence="2" type="ORF">GSTUM_00004694001</name>
</gene>
<dbReference type="HOGENOM" id="CLU_102617_1_0_1"/>
<dbReference type="InParanoid" id="D5G7R7"/>
<evidence type="ECO:0000313" key="3">
    <source>
        <dbReference type="Proteomes" id="UP000006911"/>
    </source>
</evidence>
<sequence>MSDFGRKSFTDQATDKITPESQKPTTQKLGDTASGAYDRTTGAVQPDSQKSTTQKATDSLRSGSDDASSRSKGVAQSATDTADSAARGVKDTIGSVTGNK</sequence>
<dbReference type="Pfam" id="PF04119">
    <property type="entry name" value="HSP9_HSP12"/>
    <property type="match status" value="1"/>
</dbReference>
<evidence type="ECO:0000313" key="2">
    <source>
        <dbReference type="EMBL" id="CAZ80560.1"/>
    </source>
</evidence>
<dbReference type="GeneID" id="9181379"/>
<feature type="compositionally biased region" description="Polar residues" evidence="1">
    <location>
        <begin position="19"/>
        <end position="29"/>
    </location>
</feature>
<name>D5G7R7_TUBMM</name>
<reference evidence="2 3" key="1">
    <citation type="journal article" date="2010" name="Nature">
        <title>Perigord black truffle genome uncovers evolutionary origins and mechanisms of symbiosis.</title>
        <authorList>
            <person name="Martin F."/>
            <person name="Kohler A."/>
            <person name="Murat C."/>
            <person name="Balestrini R."/>
            <person name="Coutinho P.M."/>
            <person name="Jaillon O."/>
            <person name="Montanini B."/>
            <person name="Morin E."/>
            <person name="Noel B."/>
            <person name="Percudani R."/>
            <person name="Porcel B."/>
            <person name="Rubini A."/>
            <person name="Amicucci A."/>
            <person name="Amselem J."/>
            <person name="Anthouard V."/>
            <person name="Arcioni S."/>
            <person name="Artiguenave F."/>
            <person name="Aury J.M."/>
            <person name="Ballario P."/>
            <person name="Bolchi A."/>
            <person name="Brenna A."/>
            <person name="Brun A."/>
            <person name="Buee M."/>
            <person name="Cantarel B."/>
            <person name="Chevalier G."/>
            <person name="Couloux A."/>
            <person name="Da Silva C."/>
            <person name="Denoeud F."/>
            <person name="Duplessis S."/>
            <person name="Ghignone S."/>
            <person name="Hilselberger B."/>
            <person name="Iotti M."/>
            <person name="Marcais B."/>
            <person name="Mello A."/>
            <person name="Miranda M."/>
            <person name="Pacioni G."/>
            <person name="Quesneville H."/>
            <person name="Riccioni C."/>
            <person name="Ruotolo R."/>
            <person name="Splivallo R."/>
            <person name="Stocchi V."/>
            <person name="Tisserant E."/>
            <person name="Viscomi A.R."/>
            <person name="Zambonelli A."/>
            <person name="Zampieri E."/>
            <person name="Henrissat B."/>
            <person name="Lebrun M.H."/>
            <person name="Paolocci F."/>
            <person name="Bonfante P."/>
            <person name="Ottonello S."/>
            <person name="Wincker P."/>
        </authorList>
    </citation>
    <scope>NUCLEOTIDE SEQUENCE [LARGE SCALE GENOMIC DNA]</scope>
    <source>
        <strain evidence="2 3">Mel28</strain>
    </source>
</reference>
<dbReference type="STRING" id="656061.D5G7R7"/>
<dbReference type="Proteomes" id="UP000006911">
    <property type="component" value="Unassembled WGS sequence"/>
</dbReference>
<dbReference type="OMA" id="NKGVFQG"/>
<dbReference type="InterPro" id="IPR007250">
    <property type="entry name" value="HSP9_HSP12"/>
</dbReference>
<organism evidence="2 3">
    <name type="scientific">Tuber melanosporum (strain Mel28)</name>
    <name type="common">Perigord black truffle</name>
    <dbReference type="NCBI Taxonomy" id="656061"/>
    <lineage>
        <taxon>Eukaryota</taxon>
        <taxon>Fungi</taxon>
        <taxon>Dikarya</taxon>
        <taxon>Ascomycota</taxon>
        <taxon>Pezizomycotina</taxon>
        <taxon>Pezizomycetes</taxon>
        <taxon>Pezizales</taxon>
        <taxon>Tuberaceae</taxon>
        <taxon>Tuber</taxon>
    </lineage>
</organism>
<feature type="compositionally biased region" description="Basic and acidic residues" evidence="1">
    <location>
        <begin position="1"/>
        <end position="18"/>
    </location>
</feature>
<dbReference type="eggNOG" id="ENOG502S44P">
    <property type="taxonomic scope" value="Eukaryota"/>
</dbReference>
<dbReference type="AlphaFoldDB" id="D5G7R7"/>
<accession>D5G7R7</accession>
<dbReference type="KEGG" id="tml:GSTUM_00004694001"/>